<organism evidence="2 3">
    <name type="scientific">Candidatus Wallbacteria bacterium HGW-Wallbacteria-1</name>
    <dbReference type="NCBI Taxonomy" id="2013854"/>
    <lineage>
        <taxon>Bacteria</taxon>
        <taxon>Candidatus Walliibacteriota</taxon>
    </lineage>
</organism>
<comment type="similarity">
    <text evidence="1">Belongs to the short-chain dehydrogenases/reductases (SDR) family.</text>
</comment>
<dbReference type="GO" id="GO:0019748">
    <property type="term" value="P:secondary metabolic process"/>
    <property type="evidence" value="ECO:0007669"/>
    <property type="project" value="TreeGrafter"/>
</dbReference>
<dbReference type="Proteomes" id="UP000233256">
    <property type="component" value="Unassembled WGS sequence"/>
</dbReference>
<dbReference type="InterPro" id="IPR002347">
    <property type="entry name" value="SDR_fam"/>
</dbReference>
<dbReference type="InterPro" id="IPR051468">
    <property type="entry name" value="Fungal_SecMetab_SDRs"/>
</dbReference>
<dbReference type="EMBL" id="PGXC01000010">
    <property type="protein sequence ID" value="PKK89913.1"/>
    <property type="molecule type" value="Genomic_DNA"/>
</dbReference>
<dbReference type="Pfam" id="PF00106">
    <property type="entry name" value="adh_short"/>
    <property type="match status" value="1"/>
</dbReference>
<dbReference type="AlphaFoldDB" id="A0A2N1PNI6"/>
<dbReference type="GO" id="GO:0016491">
    <property type="term" value="F:oxidoreductase activity"/>
    <property type="evidence" value="ECO:0007669"/>
    <property type="project" value="TreeGrafter"/>
</dbReference>
<evidence type="ECO:0000313" key="2">
    <source>
        <dbReference type="EMBL" id="PKK89913.1"/>
    </source>
</evidence>
<dbReference type="PANTHER" id="PTHR43544">
    <property type="entry name" value="SHORT-CHAIN DEHYDROGENASE/REDUCTASE"/>
    <property type="match status" value="1"/>
</dbReference>
<dbReference type="InterPro" id="IPR036291">
    <property type="entry name" value="NAD(P)-bd_dom_sf"/>
</dbReference>
<name>A0A2N1PNI6_9BACT</name>
<evidence type="ECO:0008006" key="4">
    <source>
        <dbReference type="Google" id="ProtNLM"/>
    </source>
</evidence>
<dbReference type="PRINTS" id="PR00081">
    <property type="entry name" value="GDHRDH"/>
</dbReference>
<dbReference type="GO" id="GO:0005737">
    <property type="term" value="C:cytoplasm"/>
    <property type="evidence" value="ECO:0007669"/>
    <property type="project" value="TreeGrafter"/>
</dbReference>
<gene>
    <name evidence="2" type="ORF">CVV64_12235</name>
</gene>
<evidence type="ECO:0000256" key="1">
    <source>
        <dbReference type="RuleBase" id="RU000363"/>
    </source>
</evidence>
<reference evidence="2 3" key="1">
    <citation type="journal article" date="2017" name="ISME J.">
        <title>Potential for microbial H2 and metal transformations associated with novel bacteria and archaea in deep terrestrial subsurface sediments.</title>
        <authorList>
            <person name="Hernsdorf A.W."/>
            <person name="Amano Y."/>
            <person name="Miyakawa K."/>
            <person name="Ise K."/>
            <person name="Suzuki Y."/>
            <person name="Anantharaman K."/>
            <person name="Probst A."/>
            <person name="Burstein D."/>
            <person name="Thomas B.C."/>
            <person name="Banfield J.F."/>
        </authorList>
    </citation>
    <scope>NUCLEOTIDE SEQUENCE [LARGE SCALE GENOMIC DNA]</scope>
    <source>
        <strain evidence="2">HGW-Wallbacteria-1</strain>
    </source>
</reference>
<protein>
    <recommendedName>
        <fullName evidence="4">Short-chain dehydrogenase</fullName>
    </recommendedName>
</protein>
<dbReference type="PANTHER" id="PTHR43544:SF32">
    <property type="entry name" value="CHAIN DEHYDROGENASE, PUTATIVE (AFU_ORTHOLOGUE AFUA_5G01530)-RELATED"/>
    <property type="match status" value="1"/>
</dbReference>
<dbReference type="PRINTS" id="PR00080">
    <property type="entry name" value="SDRFAMILY"/>
</dbReference>
<sequence>MGSRNCVITGVSSGIGKTMAEILAGSGYHVFGIARPSGRFEEAIGFWGSSQLSITPIPADIADPEHVAGAFRQISAMTESIDLLINNAGHYFTEDCDLPSMETMRANIEVNFLGHFNMISTFLPLLEKSSLARTATDDEASSMETSASGWPTIINVTSGAGGFAQCNSQGPLAYRTSKAAMNMVTRSLHHLLAPKGIAIHAVDPGWVKTRLNPAGTDTPENSAMFILRLLTISPNEGGRFWYYGQPAAW</sequence>
<dbReference type="SUPFAM" id="SSF51735">
    <property type="entry name" value="NAD(P)-binding Rossmann-fold domains"/>
    <property type="match status" value="1"/>
</dbReference>
<accession>A0A2N1PNI6</accession>
<evidence type="ECO:0000313" key="3">
    <source>
        <dbReference type="Proteomes" id="UP000233256"/>
    </source>
</evidence>
<comment type="caution">
    <text evidence="2">The sequence shown here is derived from an EMBL/GenBank/DDBJ whole genome shotgun (WGS) entry which is preliminary data.</text>
</comment>
<dbReference type="Gene3D" id="3.40.50.720">
    <property type="entry name" value="NAD(P)-binding Rossmann-like Domain"/>
    <property type="match status" value="1"/>
</dbReference>
<proteinExistence type="inferred from homology"/>